<dbReference type="PANTHER" id="PTHR37309">
    <property type="entry name" value="SLR0284 PROTEIN"/>
    <property type="match status" value="1"/>
</dbReference>
<evidence type="ECO:0000256" key="1">
    <source>
        <dbReference type="SAM" id="Phobius"/>
    </source>
</evidence>
<name>A0A1F6MCT6_9BACT</name>
<organism evidence="2 3">
    <name type="scientific">Candidatus Magasanikbacteria bacterium RIFCSPHIGHO2_01_FULL_47_8</name>
    <dbReference type="NCBI Taxonomy" id="1798673"/>
    <lineage>
        <taxon>Bacteria</taxon>
        <taxon>Candidatus Magasanikiibacteriota</taxon>
    </lineage>
</organism>
<evidence type="ECO:0000313" key="3">
    <source>
        <dbReference type="Proteomes" id="UP000177953"/>
    </source>
</evidence>
<feature type="transmembrane region" description="Helical" evidence="1">
    <location>
        <begin position="32"/>
        <end position="50"/>
    </location>
</feature>
<dbReference type="PANTHER" id="PTHR37309:SF1">
    <property type="entry name" value="SLR0284 PROTEIN"/>
    <property type="match status" value="1"/>
</dbReference>
<comment type="caution">
    <text evidence="2">The sequence shown here is derived from an EMBL/GenBank/DDBJ whole genome shotgun (WGS) entry which is preliminary data.</text>
</comment>
<reference evidence="2 3" key="1">
    <citation type="journal article" date="2016" name="Nat. Commun.">
        <title>Thousands of microbial genomes shed light on interconnected biogeochemical processes in an aquifer system.</title>
        <authorList>
            <person name="Anantharaman K."/>
            <person name="Brown C.T."/>
            <person name="Hug L.A."/>
            <person name="Sharon I."/>
            <person name="Castelle C.J."/>
            <person name="Probst A.J."/>
            <person name="Thomas B.C."/>
            <person name="Singh A."/>
            <person name="Wilkins M.J."/>
            <person name="Karaoz U."/>
            <person name="Brodie E.L."/>
            <person name="Williams K.H."/>
            <person name="Hubbard S.S."/>
            <person name="Banfield J.F."/>
        </authorList>
    </citation>
    <scope>NUCLEOTIDE SEQUENCE [LARGE SCALE GENOMIC DNA]</scope>
</reference>
<dbReference type="Proteomes" id="UP000177953">
    <property type="component" value="Unassembled WGS sequence"/>
</dbReference>
<sequence>MKLVLRWLFSAAALMLLPYVIAGISVQSFYSALVAALILGLINALIRPVLLLLTLPVNVLTLGLFTLVINTFLFWLAATVVKGFNVADFWSAFWGALIMWLVSWTVSGLLRE</sequence>
<keyword evidence="1" id="KW-1133">Transmembrane helix</keyword>
<accession>A0A1F6MCT6</accession>
<proteinExistence type="predicted"/>
<keyword evidence="1" id="KW-0472">Membrane</keyword>
<dbReference type="InterPro" id="IPR007165">
    <property type="entry name" value="Phage_holin_4_2"/>
</dbReference>
<gene>
    <name evidence="2" type="ORF">A2754_03815</name>
</gene>
<protein>
    <recommendedName>
        <fullName evidence="4">Phage holin family protein</fullName>
    </recommendedName>
</protein>
<dbReference type="AlphaFoldDB" id="A0A1F6MCT6"/>
<evidence type="ECO:0000313" key="2">
    <source>
        <dbReference type="EMBL" id="OGH69477.1"/>
    </source>
</evidence>
<feature type="transmembrane region" description="Helical" evidence="1">
    <location>
        <begin position="89"/>
        <end position="110"/>
    </location>
</feature>
<dbReference type="Pfam" id="PF04020">
    <property type="entry name" value="Phage_holin_4_2"/>
    <property type="match status" value="1"/>
</dbReference>
<dbReference type="EMBL" id="MFPU01000037">
    <property type="protein sequence ID" value="OGH69477.1"/>
    <property type="molecule type" value="Genomic_DNA"/>
</dbReference>
<evidence type="ECO:0008006" key="4">
    <source>
        <dbReference type="Google" id="ProtNLM"/>
    </source>
</evidence>
<feature type="transmembrane region" description="Helical" evidence="1">
    <location>
        <begin position="57"/>
        <end position="77"/>
    </location>
</feature>
<keyword evidence="1" id="KW-0812">Transmembrane</keyword>